<keyword evidence="1" id="KW-1133">Transmembrane helix</keyword>
<sequence length="193" mass="19934">MLPSVSAGVVSAGTRAAYRTFRTCDHGGMNDAPARPGSPTGPAATPLYRERLLPGPGAWVTALGLGILVAVLVLPLAPLVAPGAGVLVAAATVATLVATAPVIEVGDGALRAGPARVPVDVLGEVTPIFSAEEMRVALGPELDARAYVCLRSWARTGLRVDLRDPADPTPYWLVSTRRPDDLAAALDEESARR</sequence>
<evidence type="ECO:0000313" key="2">
    <source>
        <dbReference type="EMBL" id="GAA4728162.1"/>
    </source>
</evidence>
<organism evidence="2 3">
    <name type="scientific">Isoptericola chiayiensis</name>
    <dbReference type="NCBI Taxonomy" id="579446"/>
    <lineage>
        <taxon>Bacteria</taxon>
        <taxon>Bacillati</taxon>
        <taxon>Actinomycetota</taxon>
        <taxon>Actinomycetes</taxon>
        <taxon>Micrococcales</taxon>
        <taxon>Promicromonosporaceae</taxon>
        <taxon>Isoptericola</taxon>
    </lineage>
</organism>
<keyword evidence="3" id="KW-1185">Reference proteome</keyword>
<feature type="transmembrane region" description="Helical" evidence="1">
    <location>
        <begin position="83"/>
        <end position="103"/>
    </location>
</feature>
<accession>A0ABP8YHZ1</accession>
<proteinExistence type="predicted"/>
<gene>
    <name evidence="2" type="ORF">GCM10023216_19300</name>
</gene>
<dbReference type="Proteomes" id="UP001500956">
    <property type="component" value="Unassembled WGS sequence"/>
</dbReference>
<evidence type="ECO:0000256" key="1">
    <source>
        <dbReference type="SAM" id="Phobius"/>
    </source>
</evidence>
<dbReference type="InterPro" id="IPR021443">
    <property type="entry name" value="DUF3093"/>
</dbReference>
<comment type="caution">
    <text evidence="2">The sequence shown here is derived from an EMBL/GenBank/DDBJ whole genome shotgun (WGS) entry which is preliminary data.</text>
</comment>
<evidence type="ECO:0000313" key="3">
    <source>
        <dbReference type="Proteomes" id="UP001500956"/>
    </source>
</evidence>
<keyword evidence="1" id="KW-0812">Transmembrane</keyword>
<reference evidence="3" key="1">
    <citation type="journal article" date="2019" name="Int. J. Syst. Evol. Microbiol.">
        <title>The Global Catalogue of Microorganisms (GCM) 10K type strain sequencing project: providing services to taxonomists for standard genome sequencing and annotation.</title>
        <authorList>
            <consortium name="The Broad Institute Genomics Platform"/>
            <consortium name="The Broad Institute Genome Sequencing Center for Infectious Disease"/>
            <person name="Wu L."/>
            <person name="Ma J."/>
        </authorList>
    </citation>
    <scope>NUCLEOTIDE SEQUENCE [LARGE SCALE GENOMIC DNA]</scope>
    <source>
        <strain evidence="3">JCM 18063</strain>
    </source>
</reference>
<protein>
    <recommendedName>
        <fullName evidence="4">DUF3093 domain-containing protein</fullName>
    </recommendedName>
</protein>
<dbReference type="EMBL" id="BAABID010000008">
    <property type="protein sequence ID" value="GAA4728162.1"/>
    <property type="molecule type" value="Genomic_DNA"/>
</dbReference>
<name>A0ABP8YHZ1_9MICO</name>
<keyword evidence="1" id="KW-0472">Membrane</keyword>
<dbReference type="Pfam" id="PF11292">
    <property type="entry name" value="DUF3093"/>
    <property type="match status" value="1"/>
</dbReference>
<feature type="transmembrane region" description="Helical" evidence="1">
    <location>
        <begin position="57"/>
        <end position="77"/>
    </location>
</feature>
<evidence type="ECO:0008006" key="4">
    <source>
        <dbReference type="Google" id="ProtNLM"/>
    </source>
</evidence>